<dbReference type="Pfam" id="PF13687">
    <property type="entry name" value="DUF4153"/>
    <property type="match status" value="1"/>
</dbReference>
<feature type="transmembrane region" description="Helical" evidence="1">
    <location>
        <begin position="156"/>
        <end position="180"/>
    </location>
</feature>
<keyword evidence="1" id="KW-0472">Membrane</keyword>
<feature type="transmembrane region" description="Helical" evidence="1">
    <location>
        <begin position="380"/>
        <end position="397"/>
    </location>
</feature>
<feature type="transmembrane region" description="Helical" evidence="1">
    <location>
        <begin position="287"/>
        <end position="305"/>
    </location>
</feature>
<feature type="transmembrane region" description="Helical" evidence="1">
    <location>
        <begin position="241"/>
        <end position="267"/>
    </location>
</feature>
<feature type="transmembrane region" description="Helical" evidence="1">
    <location>
        <begin position="317"/>
        <end position="335"/>
    </location>
</feature>
<feature type="transmembrane region" description="Helical" evidence="1">
    <location>
        <begin position="200"/>
        <end position="220"/>
    </location>
</feature>
<feature type="transmembrane region" description="Helical" evidence="1">
    <location>
        <begin position="60"/>
        <end position="78"/>
    </location>
</feature>
<organism evidence="2 3">
    <name type="scientific">Lentibacillus salicampi</name>
    <dbReference type="NCBI Taxonomy" id="175306"/>
    <lineage>
        <taxon>Bacteria</taxon>
        <taxon>Bacillati</taxon>
        <taxon>Bacillota</taxon>
        <taxon>Bacilli</taxon>
        <taxon>Bacillales</taxon>
        <taxon>Bacillaceae</taxon>
        <taxon>Lentibacillus</taxon>
    </lineage>
</organism>
<proteinExistence type="predicted"/>
<reference evidence="2 3" key="1">
    <citation type="submission" date="2019-03" db="EMBL/GenBank/DDBJ databases">
        <title>Genome sequence of Lentibacillus salicampi ATCC BAA-719.</title>
        <authorList>
            <person name="Maclea K.S."/>
            <person name="Simoes Junior M."/>
        </authorList>
    </citation>
    <scope>NUCLEOTIDE SEQUENCE [LARGE SCALE GENOMIC DNA]</scope>
    <source>
        <strain evidence="2 3">ATCC BAA-719</strain>
    </source>
</reference>
<feature type="transmembrane region" description="Helical" evidence="1">
    <location>
        <begin position="84"/>
        <end position="102"/>
    </location>
</feature>
<feature type="transmembrane region" description="Helical" evidence="1">
    <location>
        <begin position="33"/>
        <end position="53"/>
    </location>
</feature>
<dbReference type="EMBL" id="SRHY01000041">
    <property type="protein sequence ID" value="TFJ91732.1"/>
    <property type="molecule type" value="Genomic_DNA"/>
</dbReference>
<name>A0A4Y9A903_9BACI</name>
<sequence>MKTVIKKNEWLFMLSCLGLGILAEISFFHARIGVSYLVFLTGFYLVVFVRFRLGFNHRRIGLLIMGCIWLLAASYLLYDNAFFYLLNIVVIPFLVLFHVVLITSPGNLKWGKPAFLVRMVAKIGWGAAYSIQFCNRLFNQVFQNTDESTSQTVKRVMLGILIGVPLLGVITALLMSADAVFKDIVLRLPQFMVNLDFEGIFRIVAVLIFTFLFFGILQVLRVTGRTTIQGKLEKYKHAISWNGITAMTILVLLNAVYILFTVIQFTYFFGEGLQEGLTYAEYARRGFFELIMVTLINWTILIFCLKLVREQGVRIDLALKLMYSLLIVVSGVMLVSAYQRLSIYEAAYGFTMDRILAHAFMIFLIVIFAYTLIRVWLERLALLHFYLIAGLVFYTALNVVHIEQIIVDENMKRFEEIGKIDVQYLNSLSYTGVEGLIELYNVDPDYPELEHMLYLSQQKMKNNPLDDWQSFNFTKREVRERLTSLELDKYEGA</sequence>
<dbReference type="RefSeq" id="WP_135111224.1">
    <property type="nucleotide sequence ID" value="NZ_SRHY01000041.1"/>
</dbReference>
<evidence type="ECO:0000313" key="2">
    <source>
        <dbReference type="EMBL" id="TFJ91732.1"/>
    </source>
</evidence>
<keyword evidence="1" id="KW-0812">Transmembrane</keyword>
<dbReference type="Proteomes" id="UP000298484">
    <property type="component" value="Unassembled WGS sequence"/>
</dbReference>
<dbReference type="AlphaFoldDB" id="A0A4Y9A903"/>
<dbReference type="OrthoDB" id="9767931at2"/>
<keyword evidence="1" id="KW-1133">Transmembrane helix</keyword>
<evidence type="ECO:0000256" key="1">
    <source>
        <dbReference type="SAM" id="Phobius"/>
    </source>
</evidence>
<protein>
    <submittedName>
        <fullName evidence="2">DUF4173 domain-containing protein</fullName>
    </submittedName>
</protein>
<keyword evidence="3" id="KW-1185">Reference proteome</keyword>
<accession>A0A4Y9A903</accession>
<dbReference type="InterPro" id="IPR025291">
    <property type="entry name" value="DUF4153"/>
</dbReference>
<gene>
    <name evidence="2" type="ORF">E4U82_16200</name>
</gene>
<comment type="caution">
    <text evidence="2">The sequence shown here is derived from an EMBL/GenBank/DDBJ whole genome shotgun (WGS) entry which is preliminary data.</text>
</comment>
<feature type="transmembrane region" description="Helical" evidence="1">
    <location>
        <begin position="355"/>
        <end position="373"/>
    </location>
</feature>
<evidence type="ECO:0000313" key="3">
    <source>
        <dbReference type="Proteomes" id="UP000298484"/>
    </source>
</evidence>